<dbReference type="OrthoDB" id="3824918at2"/>
<dbReference type="STRING" id="1193181.BN10_860004"/>
<protein>
    <submittedName>
        <fullName evidence="3">Putative conserved membrane protein</fullName>
    </submittedName>
</protein>
<evidence type="ECO:0000259" key="2">
    <source>
        <dbReference type="Pfam" id="PF10756"/>
    </source>
</evidence>
<keyword evidence="4" id="KW-1185">Reference proteome</keyword>
<organism evidence="3 4">
    <name type="scientific">Phycicoccus elongatus Lp2</name>
    <dbReference type="NCBI Taxonomy" id="1193181"/>
    <lineage>
        <taxon>Bacteria</taxon>
        <taxon>Bacillati</taxon>
        <taxon>Actinomycetota</taxon>
        <taxon>Actinomycetes</taxon>
        <taxon>Micrococcales</taxon>
        <taxon>Intrasporangiaceae</taxon>
        <taxon>Phycicoccus</taxon>
    </lineage>
</organism>
<dbReference type="eggNOG" id="ENOG50331K6">
    <property type="taxonomic scope" value="Bacteria"/>
</dbReference>
<feature type="transmembrane region" description="Helical" evidence="1">
    <location>
        <begin position="21"/>
        <end position="42"/>
    </location>
</feature>
<keyword evidence="1" id="KW-0812">Transmembrane</keyword>
<dbReference type="Pfam" id="PF10756">
    <property type="entry name" value="bPH_6"/>
    <property type="match status" value="1"/>
</dbReference>
<evidence type="ECO:0000313" key="4">
    <source>
        <dbReference type="Proteomes" id="UP000013167"/>
    </source>
</evidence>
<feature type="domain" description="Low molecular weight protein antigen 6 PH" evidence="2">
    <location>
        <begin position="73"/>
        <end position="134"/>
    </location>
</feature>
<accession>N0E320</accession>
<dbReference type="InterPro" id="IPR019692">
    <property type="entry name" value="CFP-6_PH"/>
</dbReference>
<comment type="caution">
    <text evidence="3">The sequence shown here is derived from an EMBL/GenBank/DDBJ whole genome shotgun (WGS) entry which is preliminary data.</text>
</comment>
<evidence type="ECO:0000313" key="3">
    <source>
        <dbReference type="EMBL" id="CCH71257.1"/>
    </source>
</evidence>
<evidence type="ECO:0000256" key="1">
    <source>
        <dbReference type="SAM" id="Phobius"/>
    </source>
</evidence>
<proteinExistence type="predicted"/>
<sequence>MTDPASPLDAPFRSRRGRAMALTMAGVSLSLFAALAILIRGWGPADRLLMFGLGLAMAAVLTRYAVISAVPLPHGLKVRNLFLSRIVPWDDIEDVTFPEGDAWAKLDLADGDDLAVMAIQRADGESARVEADRLARLVLSHRPR</sequence>
<reference evidence="3 4" key="1">
    <citation type="journal article" date="2013" name="ISME J.">
        <title>A metabolic model for members of the genus Tetrasphaera involved in enhanced biological phosphorus removal.</title>
        <authorList>
            <person name="Kristiansen R."/>
            <person name="Nguyen H.T.T."/>
            <person name="Saunders A.M."/>
            <person name="Nielsen J.L."/>
            <person name="Wimmer R."/>
            <person name="Le V.Q."/>
            <person name="McIlroy S.J."/>
            <person name="Petrovski S."/>
            <person name="Seviour R.J."/>
            <person name="Calteau A."/>
            <person name="Nielsen K.L."/>
            <person name="Nielsen P.H."/>
        </authorList>
    </citation>
    <scope>NUCLEOTIDE SEQUENCE [LARGE SCALE GENOMIC DNA]</scope>
    <source>
        <strain evidence="3 4">Lp2</strain>
    </source>
</reference>
<dbReference type="EMBL" id="CAIZ01000159">
    <property type="protein sequence ID" value="CCH71257.1"/>
    <property type="molecule type" value="Genomic_DNA"/>
</dbReference>
<keyword evidence="1" id="KW-0472">Membrane</keyword>
<dbReference type="Proteomes" id="UP000013167">
    <property type="component" value="Unassembled WGS sequence"/>
</dbReference>
<keyword evidence="1" id="KW-1133">Transmembrane helix</keyword>
<name>N0E320_9MICO</name>
<dbReference type="HOGENOM" id="CLU_110740_2_1_11"/>
<feature type="transmembrane region" description="Helical" evidence="1">
    <location>
        <begin position="48"/>
        <end position="72"/>
    </location>
</feature>
<dbReference type="AlphaFoldDB" id="N0E320"/>
<gene>
    <name evidence="3" type="ORF">BN10_860004</name>
</gene>